<proteinExistence type="predicted"/>
<reference evidence="2 3" key="1">
    <citation type="submission" date="2022-01" db="EMBL/GenBank/DDBJ databases">
        <authorList>
            <person name="Xiong W."/>
            <person name="Schranz E."/>
        </authorList>
    </citation>
    <scope>NUCLEOTIDE SEQUENCE [LARGE SCALE GENOMIC DNA]</scope>
</reference>
<evidence type="ECO:0000256" key="1">
    <source>
        <dbReference type="SAM" id="MobiDB-lite"/>
    </source>
</evidence>
<name>A0AAU9MEW7_9ASTR</name>
<accession>A0AAU9MEW7</accession>
<evidence type="ECO:0000313" key="3">
    <source>
        <dbReference type="Proteomes" id="UP001157418"/>
    </source>
</evidence>
<protein>
    <submittedName>
        <fullName evidence="2">Uncharacterized protein</fullName>
    </submittedName>
</protein>
<comment type="caution">
    <text evidence="2">The sequence shown here is derived from an EMBL/GenBank/DDBJ whole genome shotgun (WGS) entry which is preliminary data.</text>
</comment>
<organism evidence="2 3">
    <name type="scientific">Lactuca virosa</name>
    <dbReference type="NCBI Taxonomy" id="75947"/>
    <lineage>
        <taxon>Eukaryota</taxon>
        <taxon>Viridiplantae</taxon>
        <taxon>Streptophyta</taxon>
        <taxon>Embryophyta</taxon>
        <taxon>Tracheophyta</taxon>
        <taxon>Spermatophyta</taxon>
        <taxon>Magnoliopsida</taxon>
        <taxon>eudicotyledons</taxon>
        <taxon>Gunneridae</taxon>
        <taxon>Pentapetalae</taxon>
        <taxon>asterids</taxon>
        <taxon>campanulids</taxon>
        <taxon>Asterales</taxon>
        <taxon>Asteraceae</taxon>
        <taxon>Cichorioideae</taxon>
        <taxon>Cichorieae</taxon>
        <taxon>Lactucinae</taxon>
        <taxon>Lactuca</taxon>
    </lineage>
</organism>
<dbReference type="Proteomes" id="UP001157418">
    <property type="component" value="Unassembled WGS sequence"/>
</dbReference>
<dbReference type="AlphaFoldDB" id="A0AAU9MEW7"/>
<gene>
    <name evidence="2" type="ORF">LVIROSA_LOCUS12485</name>
</gene>
<evidence type="ECO:0000313" key="2">
    <source>
        <dbReference type="EMBL" id="CAH1425335.1"/>
    </source>
</evidence>
<feature type="region of interest" description="Disordered" evidence="1">
    <location>
        <begin position="65"/>
        <end position="92"/>
    </location>
</feature>
<feature type="compositionally biased region" description="Polar residues" evidence="1">
    <location>
        <begin position="70"/>
        <end position="92"/>
    </location>
</feature>
<dbReference type="EMBL" id="CAKMRJ010002223">
    <property type="protein sequence ID" value="CAH1425335.1"/>
    <property type="molecule type" value="Genomic_DNA"/>
</dbReference>
<sequence>MGKSLGKWIKTVFFGKKSSNFNLSKDATSEITVSITGKTPSNNFGVDSMIISSPVHPVIDSNDHTELEKTSSANVITDSPENDNANDYTELV</sequence>
<keyword evidence="3" id="KW-1185">Reference proteome</keyword>